<dbReference type="PROSITE" id="PS50005">
    <property type="entry name" value="TPR"/>
    <property type="match status" value="1"/>
</dbReference>
<keyword evidence="4" id="KW-1133">Transmembrane helix</keyword>
<sequence length="547" mass="61646">MGNFANLTASYEVLGLNEQAGTCLACGRFSEAIAACHQAIKTQPHHFGAYHILGQVLQAQHKNSAAVRAYRIALELNPDCTKAQQGLSQILSGEDLWFPPGDYVSSGLRKIKCDRYFPNLVVDNISSKWQYHRREIPHNRYVDQQFPTVGFITRDEAHILYNTALQFAGKPALEIGCWLGWSTCHLALGGVILDVIDPGLANPVFASRVGSALQAAGVTERVELIAGYSPAKVAEIARSCHRRWSLIFIDGNHEAPGPFLDAQICEQVAADDALILFHDLVSPDVFAGWNYFRDRGWNVAIYQTKQIMGVAWRGKVKPIAHQPDPSVSWTLPSHLQWQWILNHDSDSVKNDGYYYPIIDKLVADNPGQMTVAEYRYIADIINHQSPGNLLIFGVGKDSGLWMDINRHGKTVFLEDSQGWLTQVKNTYADLEAYHIDYQTRRQNWAELLMKFERGEDCLSLDLPNWIYDISWDWILVDGPAGYTPETPGRMKSIYIASQLAIKSGDTDVFVHDCDRPVEIAYTSYFFKPNHLVKQISRLNHYRVSPGH</sequence>
<keyword evidence="8" id="KW-1185">Reference proteome</keyword>
<dbReference type="EMBL" id="FO818640">
    <property type="protein sequence ID" value="CDM97764.1"/>
    <property type="molecule type" value="Genomic_DNA"/>
</dbReference>
<dbReference type="GO" id="GO:0045492">
    <property type="term" value="P:xylan biosynthetic process"/>
    <property type="evidence" value="ECO:0007669"/>
    <property type="project" value="InterPro"/>
</dbReference>
<comment type="subcellular location">
    <subcellularLocation>
        <location evidence="2">Endomembrane system</location>
    </subcellularLocation>
    <subcellularLocation>
        <location evidence="1">Membrane</location>
        <topology evidence="1">Single-pass membrane protein</topology>
    </subcellularLocation>
</comment>
<dbReference type="SUPFAM" id="SSF53335">
    <property type="entry name" value="S-adenosyl-L-methionine-dependent methyltransferases"/>
    <property type="match status" value="1"/>
</dbReference>
<evidence type="ECO:0000313" key="7">
    <source>
        <dbReference type="EMBL" id="CDM97764.1"/>
    </source>
</evidence>
<dbReference type="RefSeq" id="WP_008055017.1">
    <property type="nucleotide sequence ID" value="NZ_FO818640.1"/>
</dbReference>
<dbReference type="PANTHER" id="PTHR31444">
    <property type="entry name" value="OS11G0490100 PROTEIN"/>
    <property type="match status" value="1"/>
</dbReference>
<gene>
    <name evidence="7" type="ORF">ARTHRO_60365</name>
</gene>
<name>A0A9P1P1J1_9CYAN</name>
<dbReference type="Proteomes" id="UP000032946">
    <property type="component" value="Chromosome"/>
</dbReference>
<dbReference type="Pfam" id="PF21729">
    <property type="entry name" value="IRX15_IRX15L_GXM"/>
    <property type="match status" value="1"/>
</dbReference>
<dbReference type="GO" id="GO:0012505">
    <property type="term" value="C:endomembrane system"/>
    <property type="evidence" value="ECO:0007669"/>
    <property type="project" value="UniProtKB-SubCell"/>
</dbReference>
<dbReference type="Gene3D" id="3.40.50.150">
    <property type="entry name" value="Vaccinia Virus protein VP39"/>
    <property type="match status" value="1"/>
</dbReference>
<dbReference type="GO" id="GO:0016020">
    <property type="term" value="C:membrane"/>
    <property type="evidence" value="ECO:0007669"/>
    <property type="project" value="UniProtKB-SubCell"/>
</dbReference>
<organism evidence="7 8">
    <name type="scientific">Limnospira indica PCC 8005</name>
    <dbReference type="NCBI Taxonomy" id="376219"/>
    <lineage>
        <taxon>Bacteria</taxon>
        <taxon>Bacillati</taxon>
        <taxon>Cyanobacteriota</taxon>
        <taxon>Cyanophyceae</taxon>
        <taxon>Oscillatoriophycideae</taxon>
        <taxon>Oscillatoriales</taxon>
        <taxon>Sirenicapillariaceae</taxon>
        <taxon>Limnospira</taxon>
    </lineage>
</organism>
<evidence type="ECO:0000256" key="3">
    <source>
        <dbReference type="ARBA" id="ARBA00022692"/>
    </source>
</evidence>
<reference evidence="7 8" key="1">
    <citation type="submission" date="2014-02" db="EMBL/GenBank/DDBJ databases">
        <authorList>
            <person name="Genoscope - CEA"/>
        </authorList>
    </citation>
    <scope>NUCLEOTIDE SEQUENCE [LARGE SCALE GENOMIC DNA]</scope>
    <source>
        <strain evidence="7 8">PCC 8005</strain>
    </source>
</reference>
<keyword evidence="5" id="KW-0472">Membrane</keyword>
<keyword evidence="6" id="KW-0802">TPR repeat</keyword>
<protein>
    <submittedName>
        <fullName evidence="7">Tetratricopeptide TPR_2 repeat protein</fullName>
    </submittedName>
</protein>
<dbReference type="InterPro" id="IPR006514">
    <property type="entry name" value="IRX15/GXM/AGM"/>
</dbReference>
<evidence type="ECO:0000256" key="1">
    <source>
        <dbReference type="ARBA" id="ARBA00004167"/>
    </source>
</evidence>
<dbReference type="SUPFAM" id="SSF48452">
    <property type="entry name" value="TPR-like"/>
    <property type="match status" value="1"/>
</dbReference>
<evidence type="ECO:0000313" key="8">
    <source>
        <dbReference type="Proteomes" id="UP000032946"/>
    </source>
</evidence>
<proteinExistence type="predicted"/>
<dbReference type="SMART" id="SM00028">
    <property type="entry name" value="TPR"/>
    <property type="match status" value="2"/>
</dbReference>
<accession>A0A9P1P1J1</accession>
<dbReference type="InterPro" id="IPR011990">
    <property type="entry name" value="TPR-like_helical_dom_sf"/>
</dbReference>
<dbReference type="InterPro" id="IPR029063">
    <property type="entry name" value="SAM-dependent_MTases_sf"/>
</dbReference>
<evidence type="ECO:0000256" key="5">
    <source>
        <dbReference type="ARBA" id="ARBA00023136"/>
    </source>
</evidence>
<keyword evidence="3" id="KW-0812">Transmembrane</keyword>
<dbReference type="Pfam" id="PF13578">
    <property type="entry name" value="Methyltransf_24"/>
    <property type="match status" value="1"/>
</dbReference>
<feature type="repeat" description="TPR" evidence="6">
    <location>
        <begin position="47"/>
        <end position="80"/>
    </location>
</feature>
<dbReference type="InterPro" id="IPR019734">
    <property type="entry name" value="TPR_rpt"/>
</dbReference>
<dbReference type="Gene3D" id="1.25.40.10">
    <property type="entry name" value="Tetratricopeptide repeat domain"/>
    <property type="match status" value="1"/>
</dbReference>
<evidence type="ECO:0000256" key="6">
    <source>
        <dbReference type="PROSITE-ProRule" id="PRU00339"/>
    </source>
</evidence>
<evidence type="ECO:0000256" key="4">
    <source>
        <dbReference type="ARBA" id="ARBA00022989"/>
    </source>
</evidence>
<evidence type="ECO:0000256" key="2">
    <source>
        <dbReference type="ARBA" id="ARBA00004308"/>
    </source>
</evidence>
<dbReference type="AlphaFoldDB" id="A0A9P1P1J1"/>